<evidence type="ECO:0000313" key="2">
    <source>
        <dbReference type="EMBL" id="MBC9824882.1"/>
    </source>
</evidence>
<feature type="domain" description="DUF2089" evidence="1">
    <location>
        <begin position="10"/>
        <end position="54"/>
    </location>
</feature>
<name>A0ABR7TA99_9LACT</name>
<dbReference type="RefSeq" id="WP_023177954.1">
    <property type="nucleotide sequence ID" value="NZ_JAMAYM010000002.1"/>
</dbReference>
<dbReference type="EMBL" id="WNJQ01000002">
    <property type="protein sequence ID" value="MBC9824882.1"/>
    <property type="molecule type" value="Genomic_DNA"/>
</dbReference>
<proteinExistence type="predicted"/>
<accession>A0ABR7TA99</accession>
<dbReference type="InterPro" id="IPR013324">
    <property type="entry name" value="RNA_pol_sigma_r3/r4-like"/>
</dbReference>
<comment type="caution">
    <text evidence="2">The sequence shown here is derived from an EMBL/GenBank/DDBJ whole genome shotgun (WGS) entry which is preliminary data.</text>
</comment>
<reference evidence="2 3" key="1">
    <citation type="journal article" date="2020" name="Microorganisms">
        <title>New Insight into Antimicrobial Compounds from Food and Marine-Sourced Carnobacterium Species through Phenotype and Genome Analyses.</title>
        <authorList>
            <person name="Begrem S."/>
            <person name="Ivaniuk F."/>
            <person name="Gigout-Chevalier F."/>
            <person name="Kolypczuk L."/>
            <person name="Bonnetot S."/>
            <person name="Leroi F."/>
            <person name="Grovel O."/>
            <person name="Delbarre-Ladrat C."/>
            <person name="Passerini D."/>
        </authorList>
    </citation>
    <scope>NUCLEOTIDE SEQUENCE [LARGE SCALE GENOMIC DNA]</scope>
    <source>
        <strain evidence="2 3">MIP2551</strain>
    </source>
</reference>
<sequence>MESNPWFDYLENEEKEFIRQLILASGSLKELAKVYDVSYPTVRLRLDRVINKVKLYSDQENNPFVNSVMQMVIEDKISLDSANEIINNYKKEV</sequence>
<dbReference type="SUPFAM" id="SSF88659">
    <property type="entry name" value="Sigma3 and sigma4 domains of RNA polymerase sigma factors"/>
    <property type="match status" value="1"/>
</dbReference>
<evidence type="ECO:0000259" key="1">
    <source>
        <dbReference type="Pfam" id="PF09862"/>
    </source>
</evidence>
<keyword evidence="3" id="KW-1185">Reference proteome</keyword>
<protein>
    <submittedName>
        <fullName evidence="2">DUF2089 family protein</fullName>
    </submittedName>
</protein>
<evidence type="ECO:0000313" key="3">
    <source>
        <dbReference type="Proteomes" id="UP000638836"/>
    </source>
</evidence>
<dbReference type="Proteomes" id="UP000638836">
    <property type="component" value="Unassembled WGS sequence"/>
</dbReference>
<dbReference type="Pfam" id="PF09862">
    <property type="entry name" value="DUF2089"/>
    <property type="match status" value="1"/>
</dbReference>
<dbReference type="InterPro" id="IPR018658">
    <property type="entry name" value="DUF2089"/>
</dbReference>
<gene>
    <name evidence="2" type="ORF">GLO26_03435</name>
</gene>
<organism evidence="2 3">
    <name type="scientific">Carnobacterium inhibens</name>
    <dbReference type="NCBI Taxonomy" id="147709"/>
    <lineage>
        <taxon>Bacteria</taxon>
        <taxon>Bacillati</taxon>
        <taxon>Bacillota</taxon>
        <taxon>Bacilli</taxon>
        <taxon>Lactobacillales</taxon>
        <taxon>Carnobacteriaceae</taxon>
        <taxon>Carnobacterium</taxon>
    </lineage>
</organism>